<dbReference type="PANTHER" id="PTHR42748:SF7">
    <property type="entry name" value="NMRA LIKE REDOX SENSOR 1-RELATED"/>
    <property type="match status" value="1"/>
</dbReference>
<organism evidence="4 5">
    <name type="scientific">Corallococcus sicarius</name>
    <dbReference type="NCBI Taxonomy" id="2316726"/>
    <lineage>
        <taxon>Bacteria</taxon>
        <taxon>Pseudomonadati</taxon>
        <taxon>Myxococcota</taxon>
        <taxon>Myxococcia</taxon>
        <taxon>Myxococcales</taxon>
        <taxon>Cystobacterineae</taxon>
        <taxon>Myxococcaceae</taxon>
        <taxon>Corallococcus</taxon>
    </lineage>
</organism>
<evidence type="ECO:0000256" key="2">
    <source>
        <dbReference type="ARBA" id="ARBA00022857"/>
    </source>
</evidence>
<name>A0A3A8N9Y5_9BACT</name>
<evidence type="ECO:0000256" key="1">
    <source>
        <dbReference type="ARBA" id="ARBA00006328"/>
    </source>
</evidence>
<dbReference type="AlphaFoldDB" id="A0A3A8N9Y5"/>
<comment type="similarity">
    <text evidence="1">Belongs to the NmrA-type oxidoreductase family.</text>
</comment>
<dbReference type="Gene3D" id="3.40.50.720">
    <property type="entry name" value="NAD(P)-binding Rossmann-like Domain"/>
    <property type="match status" value="1"/>
</dbReference>
<dbReference type="OrthoDB" id="9794300at2"/>
<protein>
    <submittedName>
        <fullName evidence="4">NmrA/HSCARG family protein</fullName>
    </submittedName>
</protein>
<evidence type="ECO:0000259" key="3">
    <source>
        <dbReference type="Pfam" id="PF05368"/>
    </source>
</evidence>
<dbReference type="InterPro" id="IPR008030">
    <property type="entry name" value="NmrA-like"/>
</dbReference>
<evidence type="ECO:0000313" key="4">
    <source>
        <dbReference type="EMBL" id="RKH37965.1"/>
    </source>
</evidence>
<gene>
    <name evidence="4" type="ORF">D7X12_27820</name>
</gene>
<proteinExistence type="inferred from homology"/>
<reference evidence="5" key="1">
    <citation type="submission" date="2018-09" db="EMBL/GenBank/DDBJ databases">
        <authorList>
            <person name="Livingstone P.G."/>
            <person name="Whitworth D.E."/>
        </authorList>
    </citation>
    <scope>NUCLEOTIDE SEQUENCE [LARGE SCALE GENOMIC DNA]</scope>
    <source>
        <strain evidence="5">CA040B</strain>
    </source>
</reference>
<feature type="domain" description="NmrA-like" evidence="3">
    <location>
        <begin position="6"/>
        <end position="264"/>
    </location>
</feature>
<accession>A0A3A8N9Y5</accession>
<dbReference type="EMBL" id="RAWG01000214">
    <property type="protein sequence ID" value="RKH37965.1"/>
    <property type="molecule type" value="Genomic_DNA"/>
</dbReference>
<dbReference type="SUPFAM" id="SSF51735">
    <property type="entry name" value="NAD(P)-binding Rossmann-fold domains"/>
    <property type="match status" value="1"/>
</dbReference>
<keyword evidence="5" id="KW-1185">Reference proteome</keyword>
<comment type="caution">
    <text evidence="4">The sequence shown here is derived from an EMBL/GenBank/DDBJ whole genome shotgun (WGS) entry which is preliminary data.</text>
</comment>
<dbReference type="CDD" id="cd05251">
    <property type="entry name" value="NmrA_like_SDR_a"/>
    <property type="match status" value="1"/>
</dbReference>
<evidence type="ECO:0000313" key="5">
    <source>
        <dbReference type="Proteomes" id="UP000273405"/>
    </source>
</evidence>
<keyword evidence="2" id="KW-0521">NADP</keyword>
<dbReference type="PANTHER" id="PTHR42748">
    <property type="entry name" value="NITROGEN METABOLITE REPRESSION PROTEIN NMRA FAMILY MEMBER"/>
    <property type="match status" value="1"/>
</dbReference>
<dbReference type="Proteomes" id="UP000273405">
    <property type="component" value="Unassembled WGS sequence"/>
</dbReference>
<dbReference type="InterPro" id="IPR036291">
    <property type="entry name" value="NAD(P)-bd_dom_sf"/>
</dbReference>
<sequence>MDFSITVLVTGATGQQGGAVVRQLLNRGHHVVALVRDPDAPAARAFQKSGVRLVRGDFDDVDALETATRGVDAVYAMGTPFGPGGPDAETHHGMNLADAAKRSGVRHYVYASVAGADQLTGVPHFDSKHRVELFLRRKDLPFTILAPTFFMENLTHAPFKDTLASGHLALGLPASRGLQMVAVDDLAGFALHVLEDPVKYIGERIEVASDEVTGQQAAALLSMVSGHRIHYEQLPLELLSKQSEDLARMYEWLDRVGYHADILTLRNSVPRVGWQTFETWARHQDWSFITSASWPGAAAEVMTPTV</sequence>
<dbReference type="Pfam" id="PF05368">
    <property type="entry name" value="NmrA"/>
    <property type="match status" value="1"/>
</dbReference>
<dbReference type="InterPro" id="IPR051164">
    <property type="entry name" value="NmrA-like_oxidored"/>
</dbReference>